<dbReference type="Proteomes" id="UP000272888">
    <property type="component" value="Unassembled WGS sequence"/>
</dbReference>
<evidence type="ECO:0000313" key="2">
    <source>
        <dbReference type="Proteomes" id="UP000272888"/>
    </source>
</evidence>
<name>A0A3A8P5L2_9BACT</name>
<dbReference type="AlphaFoldDB" id="A0A3A8P5L2"/>
<accession>A0A3A8P5L2</accession>
<comment type="caution">
    <text evidence="1">The sequence shown here is derived from an EMBL/GenBank/DDBJ whole genome shotgun (WGS) entry which is preliminary data.</text>
</comment>
<dbReference type="InterPro" id="IPR017756">
    <property type="entry name" value="TM_Gly-Cys-Arg_CS"/>
</dbReference>
<gene>
    <name evidence="1" type="ORF">D7V93_28805</name>
</gene>
<reference evidence="2" key="1">
    <citation type="submission" date="2018-09" db="EMBL/GenBank/DDBJ databases">
        <authorList>
            <person name="Livingstone P.G."/>
            <person name="Whitworth D.E."/>
        </authorList>
    </citation>
    <scope>NUCLEOTIDE SEQUENCE [LARGE SCALE GENOMIC DNA]</scope>
    <source>
        <strain evidence="2">CA051B</strain>
    </source>
</reference>
<organism evidence="1 2">
    <name type="scientific">Corallococcus llansteffanensis</name>
    <dbReference type="NCBI Taxonomy" id="2316731"/>
    <lineage>
        <taxon>Bacteria</taxon>
        <taxon>Pseudomonadati</taxon>
        <taxon>Myxococcota</taxon>
        <taxon>Myxococcia</taxon>
        <taxon>Myxococcales</taxon>
        <taxon>Cystobacterineae</taxon>
        <taxon>Myxococcaceae</taxon>
        <taxon>Corallococcus</taxon>
    </lineage>
</organism>
<dbReference type="NCBIfam" id="TIGR03382">
    <property type="entry name" value="GC_trans_RRR"/>
    <property type="match status" value="1"/>
</dbReference>
<sequence>MFLVAVVARADWTTTQTQNGTPKDVVVFRPGFFAVATDLELFISQDGGVSTLSGGMSGSYLRGTSCVVGIRDDGTVRSVGGCSPDEGKTLFPDAPEDLPAVRFSPDGGVGYAAAKVSPVSWEFRSSLVPKQGNAEWGTLAMPLPSAVAQAPLAVLPPQADGLPHALFSVSPAKANFVWYRGTTAQAYPAQGVTPPSAARTVALLPGVDPAKPLAYFGNDAGLFRGTLGGASSPFDPVQLDGGPVSVDALAFDVASGSDAGVGFGLMLIKQQNGKVAALSAEPVVPSAAPGSVWRNNPKFRTDLTESAAQVACAGASYCVAILPRPVQNILIYENKAKPVVNVVQPFDVEEGTQKKLALDVVDNDGDAVRMTATLRDPSRLLTAVTEPSATGGNGLTLSLAAASGFCANQKAFVDVVASDGLASHDTMKTVELQVKHTEPPAAPAGASVAVEGGVFFAGGARGTLTPLRGPSGCAPIKYLWAAQTPKAPPLEVTDTVATLNPVMSRADRCKPGINTFIYDVRAHDGELTSNHTNVPVMIYPWGPPEAPFDSATREVYSGQALGPLDLKTHLCAGTDGLPPVTRLWSVTDNPSNVEVTLVGSGAAVGSIPVEGSSVQVSSQSCVDTSLKLRAFNRLIVEGRVLDGPVSDVNVTVLPRRIPLETVSLALDLGPQEERKVHGRVTTTPVLNCTGERALTTVATLEEPEAAPGVPGRVLATQTFAGISDGFDLALPPTCGEGSYTVRVRVHETLGNGKVVTSELSQPYQRNARDVVLGDLSGELIATCGQGARGKLRQTFPEGACTVVDLAWNRSLGPELASLESSGDSVELATQDTELESLVGELVTLNVKATAPGATEATREHVVRIGARPFVTLDRSTELAAGSDSGQVGVLVTLRNDSACGVASLDYEEVAIGVELLPDSVKVDGQRMTPTEVTDGHFTVGPLAVAAGATATISYVVRPGLLSTPTYSGVAKLRGVVVSQAPAPPPSTSGCGCSGGGSGVTAFGLGALAWLARRRRGVRARS</sequence>
<proteinExistence type="predicted"/>
<keyword evidence="2" id="KW-1185">Reference proteome</keyword>
<evidence type="ECO:0000313" key="1">
    <source>
        <dbReference type="EMBL" id="RKH51757.1"/>
    </source>
</evidence>
<protein>
    <submittedName>
        <fullName evidence="1">Uncharacterized protein</fullName>
    </submittedName>
</protein>
<dbReference type="EMBL" id="RAWB01000377">
    <property type="protein sequence ID" value="RKH51757.1"/>
    <property type="molecule type" value="Genomic_DNA"/>
</dbReference>